<reference evidence="1" key="1">
    <citation type="journal article" date="2021" name="Proc. Natl. Acad. Sci. U.S.A.">
        <title>A Catalog of Tens of Thousands of Viruses from Human Metagenomes Reveals Hidden Associations with Chronic Diseases.</title>
        <authorList>
            <person name="Tisza M.J."/>
            <person name="Buck C.B."/>
        </authorList>
    </citation>
    <scope>NUCLEOTIDE SEQUENCE</scope>
    <source>
        <strain evidence="1">CtUS21</strain>
    </source>
</reference>
<accession>A0A8S5MQL4</accession>
<protein>
    <submittedName>
        <fullName evidence="1">Uncharacterized protein</fullName>
    </submittedName>
</protein>
<organism evidence="1">
    <name type="scientific">Podoviridae sp. ctUS21</name>
    <dbReference type="NCBI Taxonomy" id="2826557"/>
    <lineage>
        <taxon>Viruses</taxon>
        <taxon>Duplodnaviria</taxon>
        <taxon>Heunggongvirae</taxon>
        <taxon>Uroviricota</taxon>
        <taxon>Caudoviricetes</taxon>
    </lineage>
</organism>
<name>A0A8S5MQL4_9CAUD</name>
<dbReference type="EMBL" id="BK014959">
    <property type="protein sequence ID" value="DAD84418.1"/>
    <property type="molecule type" value="Genomic_DNA"/>
</dbReference>
<proteinExistence type="predicted"/>
<evidence type="ECO:0000313" key="1">
    <source>
        <dbReference type="EMBL" id="DAD84418.1"/>
    </source>
</evidence>
<sequence>MNLHLVIRKDGSQRIEQLVEYRNSKGLVVSTEWVEIPVIYE</sequence>